<proteinExistence type="predicted"/>
<accession>L0R4Z3</accession>
<dbReference type="PeptideAtlas" id="L0R4Z3"/>
<evidence type="ECO:0000313" key="1">
    <source>
        <dbReference type="EMBL" id="CCO13753.1"/>
    </source>
</evidence>
<protein>
    <submittedName>
        <fullName evidence="1">Alternative protein KCTD3</fullName>
    </submittedName>
</protein>
<dbReference type="EMBL" id="HF548042">
    <property type="protein sequence ID" value="CCO13753.1"/>
    <property type="molecule type" value="Genomic_DNA"/>
</dbReference>
<gene>
    <name evidence="1" type="primary">KCTD3</name>
</gene>
<organism evidence="1">
    <name type="scientific">Homo sapiens</name>
    <name type="common">Human</name>
    <dbReference type="NCBI Taxonomy" id="9606"/>
    <lineage>
        <taxon>Eukaryota</taxon>
        <taxon>Metazoa</taxon>
        <taxon>Chordata</taxon>
        <taxon>Craniata</taxon>
        <taxon>Vertebrata</taxon>
        <taxon>Euteleostomi</taxon>
        <taxon>Mammalia</taxon>
        <taxon>Eutheria</taxon>
        <taxon>Euarchontoglires</taxon>
        <taxon>Primates</taxon>
        <taxon>Haplorrhini</taxon>
        <taxon>Catarrhini</taxon>
        <taxon>Hominidae</taxon>
        <taxon>Homo</taxon>
    </lineage>
</organism>
<reference evidence="1" key="1">
    <citation type="submission" date="2012-10" db="EMBL/GenBank/DDBJ databases">
        <title>Direct identification of alternative open reading frame translation products in human.</title>
        <authorList>
            <person name="Vanderperre B."/>
            <person name="Lucier J.-F."/>
            <person name="Motard J."/>
            <person name="Tremblay G."/>
            <person name="Vanderperre S."/>
            <person name="Wisztorski M."/>
            <person name="Salzet M."/>
            <person name="Boisvert F.-M."/>
            <person name="Roucou X."/>
        </authorList>
    </citation>
    <scope>NUCLEOTIDE SEQUENCE</scope>
</reference>
<dbReference type="AlphaFoldDB" id="L0R4Z3"/>
<dbReference type="ChiTaRS" id="KCTD3">
    <property type="organism name" value="human"/>
</dbReference>
<dbReference type="OrthoDB" id="6077599at2759"/>
<name>L0R4Z3_HUMAN</name>
<sequence length="40" mass="4629">MEELTHLVLRPHLLQRLLHLLGIKKVILQVRSTACENSPK</sequence>